<dbReference type="PANTHER" id="PTHR43531">
    <property type="entry name" value="PROTEIN ICFG"/>
    <property type="match status" value="1"/>
</dbReference>
<sequence length="572" mass="60673">MKIVNLKVGTRMGIGFAIVLSLSVISIAIGIWNLRQVATETQRMMESPLAKERIVSDWSVLTNAAIARTSFIVKSTDETLATTFAEDIDASAKKGTEIQNSLEPLLTSSLEKEKYALIKTLREKYQQSKVAAMKAKQGGKAEEASKIYNSEFMPTAKSYQGELFAFLSLQRKNIDQTGQQIAQLYSRSFNLMVLLGVLVIVLGAVCAFLISRSITRPLGEAIKVAQTVASGDLSSRIEVKTSDETGQLMQALKDMNDSLLKVVSEVRSGTDTIATASNQIASGNLDLSSRTEQQASSLEETAASMEQLTSTVKQNADNARQANQLAVSASGVAVRGGGVVSQVVETMDLINTSAKKIVDIISVIDNIAFQTNILALNAAVEAARAGEQGRGFAVVASEVRNLAQRSAVAAKEIKHLIDDSVEKVDVGVKLVGQAGATMGEIVDSVKRVTDIMSEITAASQEQTAGIEQVNQAIMQMDQVTQQNAALVEQAAAAAASLQDQAGNLVQVVSVFMTEGTQAHAGASLKAASRAAPVAAVPVYVAARNARLPSANVKTFKRVANASAAAGSEWDQF</sequence>
<dbReference type="Pfam" id="PF00672">
    <property type="entry name" value="HAMP"/>
    <property type="match status" value="1"/>
</dbReference>
<dbReference type="SMART" id="SM00304">
    <property type="entry name" value="HAMP"/>
    <property type="match status" value="1"/>
</dbReference>
<feature type="transmembrane region" description="Helical" evidence="5">
    <location>
        <begin position="12"/>
        <end position="34"/>
    </location>
</feature>
<name>A0A127PF22_9BURK</name>
<comment type="similarity">
    <text evidence="3">Belongs to the methyl-accepting chemotaxis (MCP) protein family.</text>
</comment>
<keyword evidence="5" id="KW-1133">Transmembrane helix</keyword>
<dbReference type="CDD" id="cd11386">
    <property type="entry name" value="MCP_signal"/>
    <property type="match status" value="1"/>
</dbReference>
<dbReference type="GO" id="GO:0006935">
    <property type="term" value="P:chemotaxis"/>
    <property type="evidence" value="ECO:0007669"/>
    <property type="project" value="TreeGrafter"/>
</dbReference>
<dbReference type="InterPro" id="IPR047347">
    <property type="entry name" value="YvaQ-like_sensor"/>
</dbReference>
<keyword evidence="2" id="KW-0488">Methylation</keyword>
<organism evidence="8">
    <name type="scientific">Collimonas fungivorans</name>
    <dbReference type="NCBI Taxonomy" id="158899"/>
    <lineage>
        <taxon>Bacteria</taxon>
        <taxon>Pseudomonadati</taxon>
        <taxon>Pseudomonadota</taxon>
        <taxon>Betaproteobacteria</taxon>
        <taxon>Burkholderiales</taxon>
        <taxon>Oxalobacteraceae</taxon>
        <taxon>Collimonas</taxon>
    </lineage>
</organism>
<dbReference type="PANTHER" id="PTHR43531:SF14">
    <property type="entry name" value="METHYL-ACCEPTING CHEMOTAXIS PROTEIN I-RELATED"/>
    <property type="match status" value="1"/>
</dbReference>
<reference evidence="8 9" key="1">
    <citation type="submission" date="2015-11" db="EMBL/GenBank/DDBJ databases">
        <title>Exploring the genomic traits of fungus-feeding bacterial genus Collimonas.</title>
        <authorList>
            <person name="Song C."/>
            <person name="Schmidt R."/>
            <person name="de Jager V."/>
            <person name="Krzyzanowska D."/>
            <person name="Jongedijk E."/>
            <person name="Cankar K."/>
            <person name="Beekwilder J."/>
            <person name="van Veen A."/>
            <person name="de Boer W."/>
            <person name="van Veen J.A."/>
            <person name="Garbeva P."/>
        </authorList>
    </citation>
    <scope>NUCLEOTIDE SEQUENCE [LARGE SCALE GENOMIC DNA]</scope>
    <source>
        <strain evidence="8 9">Ter6</strain>
    </source>
</reference>
<dbReference type="OrthoDB" id="5441488at2"/>
<dbReference type="Gene3D" id="1.10.287.950">
    <property type="entry name" value="Methyl-accepting chemotaxis protein"/>
    <property type="match status" value="1"/>
</dbReference>
<dbReference type="InterPro" id="IPR003660">
    <property type="entry name" value="HAMP_dom"/>
</dbReference>
<dbReference type="InterPro" id="IPR024478">
    <property type="entry name" value="HlyB_4HB_MCP"/>
</dbReference>
<evidence type="ECO:0000256" key="4">
    <source>
        <dbReference type="PROSITE-ProRule" id="PRU00284"/>
    </source>
</evidence>
<dbReference type="SMART" id="SM00283">
    <property type="entry name" value="MA"/>
    <property type="match status" value="1"/>
</dbReference>
<evidence type="ECO:0000313" key="8">
    <source>
        <dbReference type="EMBL" id="AMO96021.1"/>
    </source>
</evidence>
<evidence type="ECO:0000259" key="6">
    <source>
        <dbReference type="PROSITE" id="PS50111"/>
    </source>
</evidence>
<dbReference type="Gene3D" id="6.10.340.10">
    <property type="match status" value="1"/>
</dbReference>
<dbReference type="InterPro" id="IPR004089">
    <property type="entry name" value="MCPsignal_dom"/>
</dbReference>
<accession>A0A127PF22</accession>
<evidence type="ECO:0000256" key="1">
    <source>
        <dbReference type="ARBA" id="ARBA00004370"/>
    </source>
</evidence>
<dbReference type="InterPro" id="IPR051310">
    <property type="entry name" value="MCP_chemotaxis"/>
</dbReference>
<comment type="subcellular location">
    <subcellularLocation>
        <location evidence="1">Membrane</location>
    </subcellularLocation>
</comment>
<keyword evidence="5" id="KW-0472">Membrane</keyword>
<gene>
    <name evidence="8" type="ORF">CFter6_3387</name>
</gene>
<dbReference type="PATRIC" id="fig|158899.10.peg.3367"/>
<dbReference type="Proteomes" id="UP000072421">
    <property type="component" value="Chromosome"/>
</dbReference>
<protein>
    <submittedName>
        <fullName evidence="8">Methyl-accepting chemotaxis (MCP) signaling domain protein</fullName>
    </submittedName>
</protein>
<dbReference type="SUPFAM" id="SSF58104">
    <property type="entry name" value="Methyl-accepting chemotaxis protein (MCP) signaling domain"/>
    <property type="match status" value="1"/>
</dbReference>
<evidence type="ECO:0000256" key="3">
    <source>
        <dbReference type="ARBA" id="ARBA00029447"/>
    </source>
</evidence>
<dbReference type="EMBL" id="CP013232">
    <property type="protein sequence ID" value="AMO96021.1"/>
    <property type="molecule type" value="Genomic_DNA"/>
</dbReference>
<dbReference type="AlphaFoldDB" id="A0A127PF22"/>
<evidence type="ECO:0000259" key="7">
    <source>
        <dbReference type="PROSITE" id="PS50885"/>
    </source>
</evidence>
<proteinExistence type="inferred from homology"/>
<dbReference type="GO" id="GO:0004888">
    <property type="term" value="F:transmembrane signaling receptor activity"/>
    <property type="evidence" value="ECO:0007669"/>
    <property type="project" value="TreeGrafter"/>
</dbReference>
<dbReference type="Pfam" id="PF00015">
    <property type="entry name" value="MCPsignal"/>
    <property type="match status" value="1"/>
</dbReference>
<feature type="domain" description="Methyl-accepting transducer" evidence="6">
    <location>
        <begin position="269"/>
        <end position="498"/>
    </location>
</feature>
<keyword evidence="5" id="KW-0812">Transmembrane</keyword>
<evidence type="ECO:0000256" key="5">
    <source>
        <dbReference type="SAM" id="Phobius"/>
    </source>
</evidence>
<keyword evidence="4" id="KW-0807">Transducer</keyword>
<feature type="domain" description="HAMP" evidence="7">
    <location>
        <begin position="212"/>
        <end position="264"/>
    </location>
</feature>
<dbReference type="CDD" id="cd19411">
    <property type="entry name" value="MCP2201-like_sensor"/>
    <property type="match status" value="1"/>
</dbReference>
<dbReference type="GO" id="GO:0007165">
    <property type="term" value="P:signal transduction"/>
    <property type="evidence" value="ECO:0007669"/>
    <property type="project" value="UniProtKB-KW"/>
</dbReference>
<dbReference type="PROSITE" id="PS50885">
    <property type="entry name" value="HAMP"/>
    <property type="match status" value="1"/>
</dbReference>
<evidence type="ECO:0000256" key="2">
    <source>
        <dbReference type="ARBA" id="ARBA00022481"/>
    </source>
</evidence>
<dbReference type="PROSITE" id="PS50111">
    <property type="entry name" value="CHEMOTAXIS_TRANSDUC_2"/>
    <property type="match status" value="1"/>
</dbReference>
<dbReference type="RefSeq" id="WP_061540704.1">
    <property type="nucleotide sequence ID" value="NZ_CP013232.1"/>
</dbReference>
<dbReference type="FunFam" id="1.10.287.950:FF:000001">
    <property type="entry name" value="Methyl-accepting chemotaxis sensory transducer"/>
    <property type="match status" value="1"/>
</dbReference>
<dbReference type="Pfam" id="PF12729">
    <property type="entry name" value="4HB_MCP_1"/>
    <property type="match status" value="1"/>
</dbReference>
<dbReference type="GO" id="GO:0005886">
    <property type="term" value="C:plasma membrane"/>
    <property type="evidence" value="ECO:0007669"/>
    <property type="project" value="TreeGrafter"/>
</dbReference>
<evidence type="ECO:0000313" key="9">
    <source>
        <dbReference type="Proteomes" id="UP000072421"/>
    </source>
</evidence>
<dbReference type="CDD" id="cd06225">
    <property type="entry name" value="HAMP"/>
    <property type="match status" value="1"/>
</dbReference>
<feature type="transmembrane region" description="Helical" evidence="5">
    <location>
        <begin position="189"/>
        <end position="210"/>
    </location>
</feature>